<accession>A0A8J2JLK3</accession>
<protein>
    <submittedName>
        <fullName evidence="1">Uncharacterized protein</fullName>
    </submittedName>
</protein>
<evidence type="ECO:0000313" key="2">
    <source>
        <dbReference type="Proteomes" id="UP000708208"/>
    </source>
</evidence>
<gene>
    <name evidence="1" type="ORF">AFUS01_LOCUS8877</name>
</gene>
<feature type="non-terminal residue" evidence="1">
    <location>
        <position position="1"/>
    </location>
</feature>
<comment type="caution">
    <text evidence="1">The sequence shown here is derived from an EMBL/GenBank/DDBJ whole genome shotgun (WGS) entry which is preliminary data.</text>
</comment>
<dbReference type="EMBL" id="CAJVCH010062478">
    <property type="protein sequence ID" value="CAG7719555.1"/>
    <property type="molecule type" value="Genomic_DNA"/>
</dbReference>
<name>A0A8J2JLK3_9HEXA</name>
<sequence length="41" mass="4478">ANKTIVKQTFTLGSALQMALGSENIDGLLETKIVRKNYTLP</sequence>
<keyword evidence="2" id="KW-1185">Reference proteome</keyword>
<organism evidence="1 2">
    <name type="scientific">Allacma fusca</name>
    <dbReference type="NCBI Taxonomy" id="39272"/>
    <lineage>
        <taxon>Eukaryota</taxon>
        <taxon>Metazoa</taxon>
        <taxon>Ecdysozoa</taxon>
        <taxon>Arthropoda</taxon>
        <taxon>Hexapoda</taxon>
        <taxon>Collembola</taxon>
        <taxon>Symphypleona</taxon>
        <taxon>Sminthuridae</taxon>
        <taxon>Allacma</taxon>
    </lineage>
</organism>
<proteinExistence type="predicted"/>
<dbReference type="AlphaFoldDB" id="A0A8J2JLK3"/>
<dbReference type="Proteomes" id="UP000708208">
    <property type="component" value="Unassembled WGS sequence"/>
</dbReference>
<reference evidence="1" key="1">
    <citation type="submission" date="2021-06" db="EMBL/GenBank/DDBJ databases">
        <authorList>
            <person name="Hodson N. C."/>
            <person name="Mongue J. A."/>
            <person name="Jaron S. K."/>
        </authorList>
    </citation>
    <scope>NUCLEOTIDE SEQUENCE</scope>
</reference>
<evidence type="ECO:0000313" key="1">
    <source>
        <dbReference type="EMBL" id="CAG7719555.1"/>
    </source>
</evidence>